<dbReference type="NCBIfam" id="TIGR01934">
    <property type="entry name" value="MenG_MenH_UbiE"/>
    <property type="match status" value="1"/>
</dbReference>
<keyword evidence="1 4" id="KW-0489">Methyltransferase</keyword>
<dbReference type="GO" id="GO:0042181">
    <property type="term" value="P:ketone biosynthetic process"/>
    <property type="evidence" value="ECO:0007669"/>
    <property type="project" value="UniProtKB-ARBA"/>
</dbReference>
<comment type="caution">
    <text evidence="4">The sequence shown here is derived from an EMBL/GenBank/DDBJ whole genome shotgun (WGS) entry which is preliminary data.</text>
</comment>
<name>A0A644YLW5_9ZZZZ</name>
<dbReference type="PANTHER" id="PTHR43591">
    <property type="entry name" value="METHYLTRANSFERASE"/>
    <property type="match status" value="1"/>
</dbReference>
<evidence type="ECO:0000256" key="2">
    <source>
        <dbReference type="ARBA" id="ARBA00022679"/>
    </source>
</evidence>
<dbReference type="CDD" id="cd02440">
    <property type="entry name" value="AdoMet_MTases"/>
    <property type="match status" value="1"/>
</dbReference>
<accession>A0A644YLW5</accession>
<evidence type="ECO:0000256" key="1">
    <source>
        <dbReference type="ARBA" id="ARBA00022603"/>
    </source>
</evidence>
<dbReference type="EC" id="2.1.1.163" evidence="4"/>
<dbReference type="InterPro" id="IPR023576">
    <property type="entry name" value="UbiE/COQ5_MeTrFase_CS"/>
</dbReference>
<dbReference type="AlphaFoldDB" id="A0A644YLW5"/>
<dbReference type="Gene3D" id="3.40.50.150">
    <property type="entry name" value="Vaccinia Virus protein VP39"/>
    <property type="match status" value="1"/>
</dbReference>
<evidence type="ECO:0000256" key="3">
    <source>
        <dbReference type="ARBA" id="ARBA00022691"/>
    </source>
</evidence>
<protein>
    <submittedName>
        <fullName evidence="4">Demethylmenaquinone methyltransferase</fullName>
        <ecNumber evidence="4">2.1.1.163</ecNumber>
    </submittedName>
</protein>
<dbReference type="GO" id="GO:0032259">
    <property type="term" value="P:methylation"/>
    <property type="evidence" value="ECO:0007669"/>
    <property type="project" value="UniProtKB-KW"/>
</dbReference>
<proteinExistence type="inferred from homology"/>
<dbReference type="GO" id="GO:0043770">
    <property type="term" value="F:demethylmenaquinone methyltransferase activity"/>
    <property type="evidence" value="ECO:0007669"/>
    <property type="project" value="UniProtKB-EC"/>
</dbReference>
<gene>
    <name evidence="4" type="primary">menG_14</name>
    <name evidence="4" type="ORF">SDC9_76162</name>
</gene>
<dbReference type="SUPFAM" id="SSF53335">
    <property type="entry name" value="S-adenosyl-L-methionine-dependent methyltransferases"/>
    <property type="match status" value="1"/>
</dbReference>
<dbReference type="PROSITE" id="PS01183">
    <property type="entry name" value="UBIE_1"/>
    <property type="match status" value="1"/>
</dbReference>
<sequence length="239" mass="26295">MEKEQKVYAVFQAISDGYDMANERVSLGLHTGWKRAAARAVTTSIPAGGRVLDLCCGTGDMTALLLEMAPDLRIVGLDFSPNMLARAKERFAENERVALIRGNAMALPFEGKRFDAAVISFGLRNTADYGRVLREMTRVVRRGGTVCCLDSFRPESRLVQPFYDLYFSGLMPLIGGGLARRWEYRWLCESTRAFLSAEGLSGLMQSSGLERITGTSFLFGACSLRTGYRGGSGSDEDLE</sequence>
<organism evidence="4">
    <name type="scientific">bioreactor metagenome</name>
    <dbReference type="NCBI Taxonomy" id="1076179"/>
    <lineage>
        <taxon>unclassified sequences</taxon>
        <taxon>metagenomes</taxon>
        <taxon>ecological metagenomes</taxon>
    </lineage>
</organism>
<keyword evidence="3" id="KW-0949">S-adenosyl-L-methionine</keyword>
<dbReference type="PANTHER" id="PTHR43591:SF24">
    <property type="entry name" value="2-METHOXY-6-POLYPRENYL-1,4-BENZOQUINOL METHYLASE, MITOCHONDRIAL"/>
    <property type="match status" value="1"/>
</dbReference>
<dbReference type="InterPro" id="IPR004033">
    <property type="entry name" value="UbiE/COQ5_MeTrFase"/>
</dbReference>
<keyword evidence="2 4" id="KW-0808">Transferase</keyword>
<dbReference type="PROSITE" id="PS51608">
    <property type="entry name" value="SAM_MT_UBIE"/>
    <property type="match status" value="1"/>
</dbReference>
<reference evidence="4" key="1">
    <citation type="submission" date="2019-08" db="EMBL/GenBank/DDBJ databases">
        <authorList>
            <person name="Kucharzyk K."/>
            <person name="Murdoch R.W."/>
            <person name="Higgins S."/>
            <person name="Loffler F."/>
        </authorList>
    </citation>
    <scope>NUCLEOTIDE SEQUENCE</scope>
</reference>
<dbReference type="HAMAP" id="MF_01813">
    <property type="entry name" value="MenG_UbiE_methyltr"/>
    <property type="match status" value="1"/>
</dbReference>
<dbReference type="InterPro" id="IPR029063">
    <property type="entry name" value="SAM-dependent_MTases_sf"/>
</dbReference>
<dbReference type="EMBL" id="VSSQ01005562">
    <property type="protein sequence ID" value="MPM29622.1"/>
    <property type="molecule type" value="Genomic_DNA"/>
</dbReference>
<evidence type="ECO:0000313" key="4">
    <source>
        <dbReference type="EMBL" id="MPM29622.1"/>
    </source>
</evidence>
<dbReference type="Pfam" id="PF01209">
    <property type="entry name" value="Ubie_methyltran"/>
    <property type="match status" value="1"/>
</dbReference>